<comment type="caution">
    <text evidence="1">The sequence shown here is derived from an EMBL/GenBank/DDBJ whole genome shotgun (WGS) entry which is preliminary data.</text>
</comment>
<gene>
    <name evidence="1" type="primary">Necator_chrX.g25905</name>
    <name evidence="1" type="ORF">RB195_025739</name>
</gene>
<evidence type="ECO:0000313" key="1">
    <source>
        <dbReference type="EMBL" id="KAK6766009.1"/>
    </source>
</evidence>
<keyword evidence="2" id="KW-1185">Reference proteome</keyword>
<sequence length="103" mass="11566">MSYEEMSVVPLNFSNPRYMKTVHNFALSASKSDRSIMKKVSLAACLSETNEYATEMPVGEPITNKVKMRVYLSVSRPIKMLGSETWTAPSAVMARLEKEKEDA</sequence>
<accession>A0ABR1ETM8</accession>
<evidence type="ECO:0000313" key="2">
    <source>
        <dbReference type="Proteomes" id="UP001303046"/>
    </source>
</evidence>
<name>A0ABR1ETM8_NECAM</name>
<organism evidence="1 2">
    <name type="scientific">Necator americanus</name>
    <name type="common">Human hookworm</name>
    <dbReference type="NCBI Taxonomy" id="51031"/>
    <lineage>
        <taxon>Eukaryota</taxon>
        <taxon>Metazoa</taxon>
        <taxon>Ecdysozoa</taxon>
        <taxon>Nematoda</taxon>
        <taxon>Chromadorea</taxon>
        <taxon>Rhabditida</taxon>
        <taxon>Rhabditina</taxon>
        <taxon>Rhabditomorpha</taxon>
        <taxon>Strongyloidea</taxon>
        <taxon>Ancylostomatidae</taxon>
        <taxon>Bunostominae</taxon>
        <taxon>Necator</taxon>
    </lineage>
</organism>
<reference evidence="1 2" key="1">
    <citation type="submission" date="2023-08" db="EMBL/GenBank/DDBJ databases">
        <title>A Necator americanus chromosomal reference genome.</title>
        <authorList>
            <person name="Ilik V."/>
            <person name="Petrzelkova K.J."/>
            <person name="Pardy F."/>
            <person name="Fuh T."/>
            <person name="Niatou-Singa F.S."/>
            <person name="Gouil Q."/>
            <person name="Baker L."/>
            <person name="Ritchie M.E."/>
            <person name="Jex A.R."/>
            <person name="Gazzola D."/>
            <person name="Li H."/>
            <person name="Toshio Fujiwara R."/>
            <person name="Zhan B."/>
            <person name="Aroian R.V."/>
            <person name="Pafco B."/>
            <person name="Schwarz E.M."/>
        </authorList>
    </citation>
    <scope>NUCLEOTIDE SEQUENCE [LARGE SCALE GENOMIC DNA]</scope>
    <source>
        <strain evidence="1 2">Aroian</strain>
        <tissue evidence="1">Whole animal</tissue>
    </source>
</reference>
<dbReference type="Proteomes" id="UP001303046">
    <property type="component" value="Unassembled WGS sequence"/>
</dbReference>
<proteinExistence type="predicted"/>
<protein>
    <submittedName>
        <fullName evidence="1">Uncharacterized protein</fullName>
    </submittedName>
</protein>
<dbReference type="EMBL" id="JAVFWL010000006">
    <property type="protein sequence ID" value="KAK6766009.1"/>
    <property type="molecule type" value="Genomic_DNA"/>
</dbReference>